<dbReference type="EMBL" id="BAABHQ010000009">
    <property type="protein sequence ID" value="GAA4881252.1"/>
    <property type="molecule type" value="Genomic_DNA"/>
</dbReference>
<protein>
    <submittedName>
        <fullName evidence="6">LysR family transcriptional regulator</fullName>
    </submittedName>
</protein>
<accession>A0ABP9EK28</accession>
<evidence type="ECO:0000256" key="3">
    <source>
        <dbReference type="ARBA" id="ARBA00023125"/>
    </source>
</evidence>
<keyword evidence="3" id="KW-0238">DNA-binding</keyword>
<dbReference type="RefSeq" id="WP_274231870.1">
    <property type="nucleotide sequence ID" value="NZ_BAABHQ010000009.1"/>
</dbReference>
<dbReference type="SUPFAM" id="SSF46785">
    <property type="entry name" value="Winged helix' DNA-binding domain"/>
    <property type="match status" value="1"/>
</dbReference>
<evidence type="ECO:0000256" key="1">
    <source>
        <dbReference type="ARBA" id="ARBA00009437"/>
    </source>
</evidence>
<comment type="similarity">
    <text evidence="1">Belongs to the LysR transcriptional regulatory family.</text>
</comment>
<name>A0ABP9EK28_9PSEU</name>
<evidence type="ECO:0000313" key="7">
    <source>
        <dbReference type="Proteomes" id="UP001500457"/>
    </source>
</evidence>
<evidence type="ECO:0000256" key="4">
    <source>
        <dbReference type="ARBA" id="ARBA00023163"/>
    </source>
</evidence>
<dbReference type="CDD" id="cd08423">
    <property type="entry name" value="PBP2_LTTR_like_6"/>
    <property type="match status" value="1"/>
</dbReference>
<dbReference type="Pfam" id="PF00126">
    <property type="entry name" value="HTH_1"/>
    <property type="match status" value="1"/>
</dbReference>
<feature type="domain" description="HTH lysR-type" evidence="5">
    <location>
        <begin position="6"/>
        <end position="63"/>
    </location>
</feature>
<reference evidence="7" key="1">
    <citation type="journal article" date="2019" name="Int. J. Syst. Evol. Microbiol.">
        <title>The Global Catalogue of Microorganisms (GCM) 10K type strain sequencing project: providing services to taxonomists for standard genome sequencing and annotation.</title>
        <authorList>
            <consortium name="The Broad Institute Genomics Platform"/>
            <consortium name="The Broad Institute Genome Sequencing Center for Infectious Disease"/>
            <person name="Wu L."/>
            <person name="Ma J."/>
        </authorList>
    </citation>
    <scope>NUCLEOTIDE SEQUENCE [LARGE SCALE GENOMIC DNA]</scope>
    <source>
        <strain evidence="7">JCM 17983</strain>
    </source>
</reference>
<dbReference type="Proteomes" id="UP001500457">
    <property type="component" value="Unassembled WGS sequence"/>
</dbReference>
<evidence type="ECO:0000259" key="5">
    <source>
        <dbReference type="PROSITE" id="PS50931"/>
    </source>
</evidence>
<evidence type="ECO:0000256" key="2">
    <source>
        <dbReference type="ARBA" id="ARBA00023015"/>
    </source>
</evidence>
<dbReference type="Pfam" id="PF03466">
    <property type="entry name" value="LysR_substrate"/>
    <property type="match status" value="1"/>
</dbReference>
<proteinExistence type="inferred from homology"/>
<dbReference type="InterPro" id="IPR005119">
    <property type="entry name" value="LysR_subst-bd"/>
</dbReference>
<dbReference type="Gene3D" id="3.40.190.10">
    <property type="entry name" value="Periplasmic binding protein-like II"/>
    <property type="match status" value="2"/>
</dbReference>
<sequence>MGFMDLSLRRLRTLREVARRGGVNAAAAALHYSPSAVSQQLEALGVEVGAPVLERVGRGVRLTEVGRVLVEQAELLLAAEHRAVAAVEGARQHLSARLSVGIFAAAAAGLLPAVITDLAATHAGITLESTETDQEQAVLDVRHGHLDLALLLDYPDAPEPWAPGLTVVPLGQDRIHLAAPTGSPYRPGTDLAELADETWIISGPHTYYGRAVRTACRRAGFEPHVRHRVDGLATALAMVANGLGVTLASDLGRVFCPPTGVEVVPFEHPLLRTVVLAHLPHAVERPSVRATVDAFARAAAAQGLVAVG</sequence>
<dbReference type="InterPro" id="IPR000847">
    <property type="entry name" value="LysR_HTH_N"/>
</dbReference>
<dbReference type="PANTHER" id="PTHR30346">
    <property type="entry name" value="TRANSCRIPTIONAL DUAL REGULATOR HCAR-RELATED"/>
    <property type="match status" value="1"/>
</dbReference>
<dbReference type="PANTHER" id="PTHR30346:SF29">
    <property type="entry name" value="LYSR SUBSTRATE-BINDING"/>
    <property type="match status" value="1"/>
</dbReference>
<gene>
    <name evidence="6" type="ORF">GCM10023203_35670</name>
</gene>
<evidence type="ECO:0000313" key="6">
    <source>
        <dbReference type="EMBL" id="GAA4881252.1"/>
    </source>
</evidence>
<comment type="caution">
    <text evidence="6">The sequence shown here is derived from an EMBL/GenBank/DDBJ whole genome shotgun (WGS) entry which is preliminary data.</text>
</comment>
<dbReference type="InterPro" id="IPR036388">
    <property type="entry name" value="WH-like_DNA-bd_sf"/>
</dbReference>
<keyword evidence="4" id="KW-0804">Transcription</keyword>
<dbReference type="SUPFAM" id="SSF53850">
    <property type="entry name" value="Periplasmic binding protein-like II"/>
    <property type="match status" value="1"/>
</dbReference>
<organism evidence="6 7">
    <name type="scientific">Actinomycetospora straminea</name>
    <dbReference type="NCBI Taxonomy" id="663607"/>
    <lineage>
        <taxon>Bacteria</taxon>
        <taxon>Bacillati</taxon>
        <taxon>Actinomycetota</taxon>
        <taxon>Actinomycetes</taxon>
        <taxon>Pseudonocardiales</taxon>
        <taxon>Pseudonocardiaceae</taxon>
        <taxon>Actinomycetospora</taxon>
    </lineage>
</organism>
<dbReference type="InterPro" id="IPR036390">
    <property type="entry name" value="WH_DNA-bd_sf"/>
</dbReference>
<dbReference type="PROSITE" id="PS50931">
    <property type="entry name" value="HTH_LYSR"/>
    <property type="match status" value="1"/>
</dbReference>
<keyword evidence="2" id="KW-0805">Transcription regulation</keyword>
<keyword evidence="7" id="KW-1185">Reference proteome</keyword>
<dbReference type="Gene3D" id="1.10.10.10">
    <property type="entry name" value="Winged helix-like DNA-binding domain superfamily/Winged helix DNA-binding domain"/>
    <property type="match status" value="1"/>
</dbReference>